<accession>A0ABX0J0B1</accession>
<dbReference type="EMBL" id="JAAOIW010000002">
    <property type="protein sequence ID" value="NHN29707.1"/>
    <property type="molecule type" value="Genomic_DNA"/>
</dbReference>
<dbReference type="Proteomes" id="UP001165962">
    <property type="component" value="Unassembled WGS sequence"/>
</dbReference>
<gene>
    <name evidence="1" type="ORF">G9U52_07650</name>
</gene>
<sequence>MNVVPDGGREVIRFRSQHKGSSLLDTYACSNLMLLSGSDLITGSGRLFLAM</sequence>
<reference evidence="1" key="1">
    <citation type="submission" date="2020-03" db="EMBL/GenBank/DDBJ databases">
        <title>Draft sequencing of Paenibacilllus sp. S3N08.</title>
        <authorList>
            <person name="Kim D.-U."/>
        </authorList>
    </citation>
    <scope>NUCLEOTIDE SEQUENCE</scope>
    <source>
        <strain evidence="1">S3N08</strain>
    </source>
</reference>
<protein>
    <submittedName>
        <fullName evidence="1">Uncharacterized protein</fullName>
    </submittedName>
</protein>
<name>A0ABX0J0B1_9BACL</name>
<comment type="caution">
    <text evidence="1">The sequence shown here is derived from an EMBL/GenBank/DDBJ whole genome shotgun (WGS) entry which is preliminary data.</text>
</comment>
<organism evidence="1 2">
    <name type="scientific">Paenibacillus agricola</name>
    <dbReference type="NCBI Taxonomy" id="2716264"/>
    <lineage>
        <taxon>Bacteria</taxon>
        <taxon>Bacillati</taxon>
        <taxon>Bacillota</taxon>
        <taxon>Bacilli</taxon>
        <taxon>Bacillales</taxon>
        <taxon>Paenibacillaceae</taxon>
        <taxon>Paenibacillus</taxon>
    </lineage>
</organism>
<keyword evidence="2" id="KW-1185">Reference proteome</keyword>
<dbReference type="RefSeq" id="WP_166147917.1">
    <property type="nucleotide sequence ID" value="NZ_JAAOIW010000002.1"/>
</dbReference>
<evidence type="ECO:0000313" key="1">
    <source>
        <dbReference type="EMBL" id="NHN29707.1"/>
    </source>
</evidence>
<evidence type="ECO:0000313" key="2">
    <source>
        <dbReference type="Proteomes" id="UP001165962"/>
    </source>
</evidence>
<proteinExistence type="predicted"/>